<protein>
    <recommendedName>
        <fullName evidence="1">N-acetyltransferase domain-containing protein</fullName>
    </recommendedName>
</protein>
<comment type="caution">
    <text evidence="2">The sequence shown here is derived from an EMBL/GenBank/DDBJ whole genome shotgun (WGS) entry which is preliminary data.</text>
</comment>
<organism evidence="2 3">
    <name type="scientific">Penicillium angulare</name>
    <dbReference type="NCBI Taxonomy" id="116970"/>
    <lineage>
        <taxon>Eukaryota</taxon>
        <taxon>Fungi</taxon>
        <taxon>Dikarya</taxon>
        <taxon>Ascomycota</taxon>
        <taxon>Pezizomycotina</taxon>
        <taxon>Eurotiomycetes</taxon>
        <taxon>Eurotiomycetidae</taxon>
        <taxon>Eurotiales</taxon>
        <taxon>Aspergillaceae</taxon>
        <taxon>Penicillium</taxon>
    </lineage>
</organism>
<dbReference type="SUPFAM" id="SSF55729">
    <property type="entry name" value="Acyl-CoA N-acyltransferases (Nat)"/>
    <property type="match status" value="1"/>
</dbReference>
<evidence type="ECO:0000259" key="1">
    <source>
        <dbReference type="PROSITE" id="PS51186"/>
    </source>
</evidence>
<dbReference type="GO" id="GO:0016747">
    <property type="term" value="F:acyltransferase activity, transferring groups other than amino-acyl groups"/>
    <property type="evidence" value="ECO:0007669"/>
    <property type="project" value="InterPro"/>
</dbReference>
<dbReference type="InterPro" id="IPR016181">
    <property type="entry name" value="Acyl_CoA_acyltransferase"/>
</dbReference>
<dbReference type="OrthoDB" id="512662at2759"/>
<gene>
    <name evidence="2" type="ORF">N7456_004736</name>
</gene>
<proteinExistence type="predicted"/>
<dbReference type="PANTHER" id="PTHR42791">
    <property type="entry name" value="GNAT FAMILY ACETYLTRANSFERASE"/>
    <property type="match status" value="1"/>
</dbReference>
<dbReference type="Gene3D" id="3.40.630.30">
    <property type="match status" value="1"/>
</dbReference>
<dbReference type="Pfam" id="PF00583">
    <property type="entry name" value="Acetyltransf_1"/>
    <property type="match status" value="1"/>
</dbReference>
<dbReference type="PANTHER" id="PTHR42791:SF1">
    <property type="entry name" value="N-ACETYLTRANSFERASE DOMAIN-CONTAINING PROTEIN"/>
    <property type="match status" value="1"/>
</dbReference>
<name>A0A9W9KJH0_9EURO</name>
<evidence type="ECO:0000313" key="2">
    <source>
        <dbReference type="EMBL" id="KAJ5108061.1"/>
    </source>
</evidence>
<keyword evidence="3" id="KW-1185">Reference proteome</keyword>
<dbReference type="Proteomes" id="UP001149165">
    <property type="component" value="Unassembled WGS sequence"/>
</dbReference>
<dbReference type="InterPro" id="IPR052523">
    <property type="entry name" value="Trichothecene_AcTrans"/>
</dbReference>
<feature type="domain" description="N-acetyltransferase" evidence="1">
    <location>
        <begin position="181"/>
        <end position="261"/>
    </location>
</feature>
<dbReference type="PROSITE" id="PS51186">
    <property type="entry name" value="GNAT"/>
    <property type="match status" value="1"/>
</dbReference>
<reference evidence="2" key="2">
    <citation type="journal article" date="2023" name="IMA Fungus">
        <title>Comparative genomic study of the Penicillium genus elucidates a diverse pangenome and 15 lateral gene transfer events.</title>
        <authorList>
            <person name="Petersen C."/>
            <person name="Sorensen T."/>
            <person name="Nielsen M.R."/>
            <person name="Sondergaard T.E."/>
            <person name="Sorensen J.L."/>
            <person name="Fitzpatrick D.A."/>
            <person name="Frisvad J.C."/>
            <person name="Nielsen K.L."/>
        </authorList>
    </citation>
    <scope>NUCLEOTIDE SEQUENCE</scope>
    <source>
        <strain evidence="2">IBT 30069</strain>
    </source>
</reference>
<dbReference type="AlphaFoldDB" id="A0A9W9KJH0"/>
<accession>A0A9W9KJH0</accession>
<dbReference type="CDD" id="cd04301">
    <property type="entry name" value="NAT_SF"/>
    <property type="match status" value="1"/>
</dbReference>
<reference evidence="2" key="1">
    <citation type="submission" date="2022-11" db="EMBL/GenBank/DDBJ databases">
        <authorList>
            <person name="Petersen C."/>
        </authorList>
    </citation>
    <scope>NUCLEOTIDE SEQUENCE</scope>
    <source>
        <strain evidence="2">IBT 30069</strain>
    </source>
</reference>
<dbReference type="EMBL" id="JAPQKH010000003">
    <property type="protein sequence ID" value="KAJ5108061.1"/>
    <property type="molecule type" value="Genomic_DNA"/>
</dbReference>
<evidence type="ECO:0000313" key="3">
    <source>
        <dbReference type="Proteomes" id="UP001149165"/>
    </source>
</evidence>
<dbReference type="InterPro" id="IPR000182">
    <property type="entry name" value="GNAT_dom"/>
</dbReference>
<sequence>MYLRHMELTFLLFQKLDSSIAPVIRTVNYAFSSDPLIQWLRPNATPWAQQDKDVQRWQRRRIQSIMLHGMVLQSAKVNDMMALELPRQQRKKASAVHEREAEVPDATSTSEAEMGLNDTGAVVFLFPPKCQLDWSPARLWQAFKLFILDILSPANDTGAKESRVDHFLEVNKKWSEILKSRYSKERLWYLEVIAVHPSLQSRGMGRRAMTWVLEHIKDEPIYLECTRIDNIGFYESFGFEVVEKVEIEDEGQNLNYWIMVRPSKGAL</sequence>